<evidence type="ECO:0008006" key="5">
    <source>
        <dbReference type="Google" id="ProtNLM"/>
    </source>
</evidence>
<dbReference type="RefSeq" id="WP_008181826.1">
    <property type="nucleotide sequence ID" value="NZ_GL890843.1"/>
</dbReference>
<keyword evidence="4" id="KW-1185">Reference proteome</keyword>
<keyword evidence="1" id="KW-0328">Glycosyltransferase</keyword>
<accession>F4XP66</accession>
<dbReference type="OrthoDB" id="504426at2"/>
<name>F4XP66_9CYAN</name>
<proteinExistence type="predicted"/>
<dbReference type="HOGENOM" id="CLU_081836_0_0_3"/>
<gene>
    <name evidence="3" type="ORF">LYNGBM3L_28260</name>
</gene>
<dbReference type="EMBL" id="GL890843">
    <property type="protein sequence ID" value="EGJ33601.1"/>
    <property type="molecule type" value="Genomic_DNA"/>
</dbReference>
<dbReference type="Pfam" id="PF01531">
    <property type="entry name" value="Glyco_transf_11"/>
    <property type="match status" value="1"/>
</dbReference>
<dbReference type="AlphaFoldDB" id="F4XP66"/>
<evidence type="ECO:0000256" key="1">
    <source>
        <dbReference type="ARBA" id="ARBA00022676"/>
    </source>
</evidence>
<dbReference type="GO" id="GO:0005975">
    <property type="term" value="P:carbohydrate metabolic process"/>
    <property type="evidence" value="ECO:0007669"/>
    <property type="project" value="InterPro"/>
</dbReference>
<organism evidence="3 4">
    <name type="scientific">Moorena producens 3L</name>
    <dbReference type="NCBI Taxonomy" id="489825"/>
    <lineage>
        <taxon>Bacteria</taxon>
        <taxon>Bacillati</taxon>
        <taxon>Cyanobacteriota</taxon>
        <taxon>Cyanophyceae</taxon>
        <taxon>Coleofasciculales</taxon>
        <taxon>Coleofasciculaceae</taxon>
        <taxon>Moorena</taxon>
    </lineage>
</organism>
<dbReference type="GO" id="GO:0008107">
    <property type="term" value="F:galactoside 2-alpha-L-fucosyltransferase activity"/>
    <property type="evidence" value="ECO:0007669"/>
    <property type="project" value="InterPro"/>
</dbReference>
<keyword evidence="2" id="KW-0808">Transferase</keyword>
<dbReference type="Proteomes" id="UP000003959">
    <property type="component" value="Unassembled WGS sequence"/>
</dbReference>
<protein>
    <recommendedName>
        <fullName evidence="5">Glycosyl transferase family 11</fullName>
    </recommendedName>
</protein>
<sequence>MFIIVRKTGQLGNRMMLFANFMAFAMEYNLKVINPAFDEYAVFFEGTHNDFFCRYPAQQSVLKGNSLKLKRNFHRVVYHSTRLLVKDYTDFKLSNINILRDTGVHRGIIFDDNFAKFFKKNELAFIHGFWFRNPVLFLKYAETIRKFFTPIKQHNESINKLVTNLKKTCDILVGVHIRQGDYKKLLGAKYLYSTDDYVNLMKKTERLFPGKKVKFLLCSNVPQDRDKFSKLDFAFANNHIVEDMYSLAQCDYIIGPPSTYNMWAGFYGRVPLYWIEDPNADISLDSFQIYDVPLDVAPPVSFAQ</sequence>
<dbReference type="eggNOG" id="ENOG502ZB0G">
    <property type="taxonomic scope" value="Bacteria"/>
</dbReference>
<dbReference type="PANTHER" id="PTHR11927">
    <property type="entry name" value="GALACTOSIDE 2-L-FUCOSYLTRANSFERASE"/>
    <property type="match status" value="1"/>
</dbReference>
<evidence type="ECO:0000313" key="4">
    <source>
        <dbReference type="Proteomes" id="UP000003959"/>
    </source>
</evidence>
<dbReference type="GO" id="GO:0016020">
    <property type="term" value="C:membrane"/>
    <property type="evidence" value="ECO:0007669"/>
    <property type="project" value="InterPro"/>
</dbReference>
<reference evidence="4" key="1">
    <citation type="journal article" date="2011" name="Proc. Natl. Acad. Sci. U.S.A.">
        <title>Genomic insights into the physiology and ecology of the marine filamentous cyanobacterium Lyngbya majuscula.</title>
        <authorList>
            <person name="Jones A.C."/>
            <person name="Monroe E.A."/>
            <person name="Podell S."/>
            <person name="Hess W.R."/>
            <person name="Klages S."/>
            <person name="Esquenazi E."/>
            <person name="Niessen S."/>
            <person name="Hoover H."/>
            <person name="Rothmann M."/>
            <person name="Lasken R.S."/>
            <person name="Yates J.R.III."/>
            <person name="Reinhardt R."/>
            <person name="Kube M."/>
            <person name="Burkart M.D."/>
            <person name="Allen E.E."/>
            <person name="Dorrestein P.C."/>
            <person name="Gerwick W.H."/>
            <person name="Gerwick L."/>
        </authorList>
    </citation>
    <scope>NUCLEOTIDE SEQUENCE [LARGE SCALE GENOMIC DNA]</scope>
    <source>
        <strain evidence="4">3L</strain>
    </source>
</reference>
<evidence type="ECO:0000256" key="2">
    <source>
        <dbReference type="ARBA" id="ARBA00022679"/>
    </source>
</evidence>
<evidence type="ECO:0000313" key="3">
    <source>
        <dbReference type="EMBL" id="EGJ33601.1"/>
    </source>
</evidence>
<dbReference type="InterPro" id="IPR002516">
    <property type="entry name" value="Glyco_trans_11"/>
</dbReference>
<dbReference type="PANTHER" id="PTHR11927:SF9">
    <property type="entry name" value="L-FUCOSYLTRANSFERASE"/>
    <property type="match status" value="1"/>
</dbReference>